<dbReference type="CDD" id="cd09279">
    <property type="entry name" value="RNase_HI_like"/>
    <property type="match status" value="1"/>
</dbReference>
<protein>
    <submittedName>
        <fullName evidence="2">RNase HI</fullName>
    </submittedName>
</protein>
<name>A0A419UWF6_9BACL</name>
<comment type="caution">
    <text evidence="2">The sequence shown here is derived from an EMBL/GenBank/DDBJ whole genome shotgun (WGS) entry which is preliminary data.</text>
</comment>
<accession>A0A419UWF6</accession>
<dbReference type="AlphaFoldDB" id="A0A419UWF6"/>
<dbReference type="Gene3D" id="3.30.420.10">
    <property type="entry name" value="Ribonuclease H-like superfamily/Ribonuclease H"/>
    <property type="match status" value="1"/>
</dbReference>
<reference evidence="2 3" key="1">
    <citation type="submission" date="2018-09" db="EMBL/GenBank/DDBJ databases">
        <title>Genomic Encyclopedia of Archaeal and Bacterial Type Strains, Phase II (KMG-II): from individual species to whole genera.</title>
        <authorList>
            <person name="Goeker M."/>
        </authorList>
    </citation>
    <scope>NUCLEOTIDE SEQUENCE [LARGE SCALE GENOMIC DNA]</scope>
    <source>
        <strain evidence="2 3">DSM 17008</strain>
    </source>
</reference>
<dbReference type="GO" id="GO:0003676">
    <property type="term" value="F:nucleic acid binding"/>
    <property type="evidence" value="ECO:0007669"/>
    <property type="project" value="InterPro"/>
</dbReference>
<dbReference type="RefSeq" id="WP_120194043.1">
    <property type="nucleotide sequence ID" value="NZ_RAPK01000011.1"/>
</dbReference>
<dbReference type="Proteomes" id="UP000285120">
    <property type="component" value="Unassembled WGS sequence"/>
</dbReference>
<dbReference type="SUPFAM" id="SSF53098">
    <property type="entry name" value="Ribonuclease H-like"/>
    <property type="match status" value="1"/>
</dbReference>
<gene>
    <name evidence="2" type="ORF">ATL39_2890</name>
</gene>
<organism evidence="2 3">
    <name type="scientific">Sinobaca qinghaiensis</name>
    <dbReference type="NCBI Taxonomy" id="342944"/>
    <lineage>
        <taxon>Bacteria</taxon>
        <taxon>Bacillati</taxon>
        <taxon>Bacillota</taxon>
        <taxon>Bacilli</taxon>
        <taxon>Bacillales</taxon>
        <taxon>Sporolactobacillaceae</taxon>
        <taxon>Sinobaca</taxon>
    </lineage>
</organism>
<dbReference type="PROSITE" id="PS50879">
    <property type="entry name" value="RNASE_H_1"/>
    <property type="match status" value="1"/>
</dbReference>
<dbReference type="EMBL" id="RAPK01000011">
    <property type="protein sequence ID" value="RKD69472.1"/>
    <property type="molecule type" value="Genomic_DNA"/>
</dbReference>
<dbReference type="GO" id="GO:0004523">
    <property type="term" value="F:RNA-DNA hybrid ribonuclease activity"/>
    <property type="evidence" value="ECO:0007669"/>
    <property type="project" value="InterPro"/>
</dbReference>
<dbReference type="InterPro" id="IPR036397">
    <property type="entry name" value="RNaseH_sf"/>
</dbReference>
<dbReference type="InterPro" id="IPR012337">
    <property type="entry name" value="RNaseH-like_sf"/>
</dbReference>
<feature type="domain" description="RNase H type-1" evidence="1">
    <location>
        <begin position="1"/>
        <end position="127"/>
    </location>
</feature>
<evidence type="ECO:0000313" key="3">
    <source>
        <dbReference type="Proteomes" id="UP000285120"/>
    </source>
</evidence>
<evidence type="ECO:0000259" key="1">
    <source>
        <dbReference type="PROSITE" id="PS50879"/>
    </source>
</evidence>
<evidence type="ECO:0000313" key="2">
    <source>
        <dbReference type="EMBL" id="RKD69472.1"/>
    </source>
</evidence>
<keyword evidence="3" id="KW-1185">Reference proteome</keyword>
<dbReference type="Pfam" id="PF13456">
    <property type="entry name" value="RVT_3"/>
    <property type="match status" value="1"/>
</dbReference>
<sequence length="135" mass="14660">MNTIYIDGASAGSPGYSGAGIHIKPGGGGAESLAVPLGIRTNHEAEFMALRLALVYCVEQGWESAVICTDSQVVDDAVAKRYVKNPVFASLLQESLLILEEHPLYFIKWIPSSKNKAADQLSKQAVLEEKRKHYA</sequence>
<dbReference type="OrthoDB" id="7845843at2"/>
<proteinExistence type="predicted"/>
<dbReference type="InterPro" id="IPR002156">
    <property type="entry name" value="RNaseH_domain"/>
</dbReference>